<gene>
    <name evidence="3" type="ORF">V6984_00935</name>
</gene>
<feature type="transmembrane region" description="Helical" evidence="2">
    <location>
        <begin position="30"/>
        <end position="49"/>
    </location>
</feature>
<reference evidence="3 4" key="1">
    <citation type="submission" date="2024-02" db="EMBL/GenBank/DDBJ databases">
        <title>Bacterial strain from lacustrine sediment.</title>
        <authorList>
            <person name="Petit C."/>
            <person name="Fadhlaoui K."/>
        </authorList>
    </citation>
    <scope>NUCLEOTIDE SEQUENCE [LARGE SCALE GENOMIC DNA]</scope>
    <source>
        <strain evidence="3 4">IPX-CK</strain>
    </source>
</reference>
<dbReference type="RefSeq" id="WP_342757955.1">
    <property type="nucleotide sequence ID" value="NZ_CP146256.1"/>
</dbReference>
<protein>
    <recommendedName>
        <fullName evidence="5">DUF4229 domain-containing protein</fullName>
    </recommendedName>
</protein>
<proteinExistence type="predicted"/>
<keyword evidence="2" id="KW-1133">Transmembrane helix</keyword>
<dbReference type="EMBL" id="CP146256">
    <property type="protein sequence ID" value="XAH74362.1"/>
    <property type="molecule type" value="Genomic_DNA"/>
</dbReference>
<evidence type="ECO:0000313" key="3">
    <source>
        <dbReference type="EMBL" id="XAH74362.1"/>
    </source>
</evidence>
<keyword evidence="2" id="KW-0472">Membrane</keyword>
<keyword evidence="2" id="KW-0812">Transmembrane</keyword>
<name>A0ABZ3EXH5_9FIRM</name>
<keyword evidence="4" id="KW-1185">Reference proteome</keyword>
<feature type="compositionally biased region" description="Polar residues" evidence="1">
    <location>
        <begin position="1"/>
        <end position="13"/>
    </location>
</feature>
<evidence type="ECO:0000256" key="2">
    <source>
        <dbReference type="SAM" id="Phobius"/>
    </source>
</evidence>
<evidence type="ECO:0008006" key="5">
    <source>
        <dbReference type="Google" id="ProtNLM"/>
    </source>
</evidence>
<feature type="compositionally biased region" description="Acidic residues" evidence="1">
    <location>
        <begin position="99"/>
        <end position="122"/>
    </location>
</feature>
<evidence type="ECO:0000256" key="1">
    <source>
        <dbReference type="SAM" id="MobiDB-lite"/>
    </source>
</evidence>
<accession>A0ABZ3EXH5</accession>
<dbReference type="Proteomes" id="UP001451571">
    <property type="component" value="Chromosome"/>
</dbReference>
<feature type="region of interest" description="Disordered" evidence="1">
    <location>
        <begin position="1"/>
        <end position="21"/>
    </location>
</feature>
<sequence>MSDRNGNGEVSTNKEGYEGKKKTGYLPTRLSLTIRLLVAAYLVYIVYSLKGVNEKYAGTELVFFIIAMVVFSIIAVFLIVHSLRALSTGRYVGGAMDTDSIDDAPEDPDNSDESADEEERNE</sequence>
<evidence type="ECO:0000313" key="4">
    <source>
        <dbReference type="Proteomes" id="UP001451571"/>
    </source>
</evidence>
<feature type="region of interest" description="Disordered" evidence="1">
    <location>
        <begin position="97"/>
        <end position="122"/>
    </location>
</feature>
<organism evidence="3 4">
    <name type="scientific">Kineothrix sedimenti</name>
    <dbReference type="NCBI Taxonomy" id="3123317"/>
    <lineage>
        <taxon>Bacteria</taxon>
        <taxon>Bacillati</taxon>
        <taxon>Bacillota</taxon>
        <taxon>Clostridia</taxon>
        <taxon>Lachnospirales</taxon>
        <taxon>Lachnospiraceae</taxon>
        <taxon>Kineothrix</taxon>
    </lineage>
</organism>
<feature type="transmembrane region" description="Helical" evidence="2">
    <location>
        <begin position="61"/>
        <end position="80"/>
    </location>
</feature>